<sequence>MSAPVLSEADTERLAASSIRTIDGDTKPGILLICEHAGRVVPEPWADLGLPRSLLDTHFGWDAGAGALTEALAERLKAPAVLATYSRLFLDINRFETDWDAMRPDLAGIPVPANLDPDPADRALRERVARQPFDQSTLVQIARFRAGARPAIVSIHSFTPLVSGKPRLTEIGVLWREACRMGPSVLESLRREGRYSIGDNDPYDWRLVEGYTLRRYALDRELPCLYLEIRNDRLATARGVDEIADSLAPALAACVAGLPA</sequence>
<dbReference type="Gene3D" id="3.40.630.40">
    <property type="entry name" value="Zn-dependent exopeptidases"/>
    <property type="match status" value="1"/>
</dbReference>
<dbReference type="RefSeq" id="WP_191908153.1">
    <property type="nucleotide sequence ID" value="NZ_CP042906.1"/>
</dbReference>
<accession>A0A5J6MKP3</accession>
<keyword evidence="2" id="KW-1185">Reference proteome</keyword>
<evidence type="ECO:0000313" key="1">
    <source>
        <dbReference type="EMBL" id="QEX18172.1"/>
    </source>
</evidence>
<dbReference type="InterPro" id="IPR007709">
    <property type="entry name" value="N-FG_amidohydro"/>
</dbReference>
<dbReference type="PIRSF" id="PIRSF029730">
    <property type="entry name" value="UCP029730"/>
    <property type="match status" value="1"/>
</dbReference>
<evidence type="ECO:0000313" key="2">
    <source>
        <dbReference type="Proteomes" id="UP000326202"/>
    </source>
</evidence>
<dbReference type="SUPFAM" id="SSF53187">
    <property type="entry name" value="Zn-dependent exopeptidases"/>
    <property type="match status" value="1"/>
</dbReference>
<name>A0A5J6MKP3_9PROT</name>
<gene>
    <name evidence="1" type="ORF">FRZ44_34760</name>
</gene>
<dbReference type="InterPro" id="IPR011227">
    <property type="entry name" value="UCP029730"/>
</dbReference>
<organism evidence="1 2">
    <name type="scientific">Hypericibacter terrae</name>
    <dbReference type="NCBI Taxonomy" id="2602015"/>
    <lineage>
        <taxon>Bacteria</taxon>
        <taxon>Pseudomonadati</taxon>
        <taxon>Pseudomonadota</taxon>
        <taxon>Alphaproteobacteria</taxon>
        <taxon>Rhodospirillales</taxon>
        <taxon>Dongiaceae</taxon>
        <taxon>Hypericibacter</taxon>
    </lineage>
</organism>
<dbReference type="GO" id="GO:0016787">
    <property type="term" value="F:hydrolase activity"/>
    <property type="evidence" value="ECO:0007669"/>
    <property type="project" value="UniProtKB-KW"/>
</dbReference>
<dbReference type="Pfam" id="PF05013">
    <property type="entry name" value="FGase"/>
    <property type="match status" value="1"/>
</dbReference>
<dbReference type="AlphaFoldDB" id="A0A5J6MKP3"/>
<keyword evidence="1" id="KW-0378">Hydrolase</keyword>
<protein>
    <submittedName>
        <fullName evidence="1">N-formylglutamate amidohydrolase</fullName>
    </submittedName>
</protein>
<dbReference type="EMBL" id="CP042906">
    <property type="protein sequence ID" value="QEX18172.1"/>
    <property type="molecule type" value="Genomic_DNA"/>
</dbReference>
<dbReference type="Proteomes" id="UP000326202">
    <property type="component" value="Chromosome"/>
</dbReference>
<reference evidence="1 2" key="1">
    <citation type="submission" date="2019-08" db="EMBL/GenBank/DDBJ databases">
        <title>Hyperibacter terrae gen. nov., sp. nov. and Hyperibacter viscosus sp. nov., two new members in the family Rhodospirillaceae isolated from the rhizosphere of Hypericum perforatum.</title>
        <authorList>
            <person name="Noviana Z."/>
        </authorList>
    </citation>
    <scope>NUCLEOTIDE SEQUENCE [LARGE SCALE GENOMIC DNA]</scope>
    <source>
        <strain evidence="1 2">R5913</strain>
    </source>
</reference>
<dbReference type="KEGG" id="htq:FRZ44_34760"/>
<proteinExistence type="predicted"/>